<feature type="compositionally biased region" description="Polar residues" evidence="1">
    <location>
        <begin position="200"/>
        <end position="210"/>
    </location>
</feature>
<keyword evidence="2" id="KW-0812">Transmembrane</keyword>
<keyword evidence="5" id="KW-1185">Reference proteome</keyword>
<dbReference type="RefSeq" id="WP_051726469.1">
    <property type="nucleotide sequence ID" value="NZ_JBHEZZ010000014.1"/>
</dbReference>
<dbReference type="PANTHER" id="PTHR21666:SF270">
    <property type="entry name" value="MUREIN HYDROLASE ACTIVATOR ENVC"/>
    <property type="match status" value="1"/>
</dbReference>
<evidence type="ECO:0000313" key="5">
    <source>
        <dbReference type="Proteomes" id="UP001592528"/>
    </source>
</evidence>
<organism evidence="4 5">
    <name type="scientific">Streptacidiphilus cavernicola</name>
    <dbReference type="NCBI Taxonomy" id="3342716"/>
    <lineage>
        <taxon>Bacteria</taxon>
        <taxon>Bacillati</taxon>
        <taxon>Actinomycetota</taxon>
        <taxon>Actinomycetes</taxon>
        <taxon>Kitasatosporales</taxon>
        <taxon>Streptomycetaceae</taxon>
        <taxon>Streptacidiphilus</taxon>
    </lineage>
</organism>
<dbReference type="SUPFAM" id="SSF51261">
    <property type="entry name" value="Duplicated hybrid motif"/>
    <property type="match status" value="1"/>
</dbReference>
<feature type="region of interest" description="Disordered" evidence="1">
    <location>
        <begin position="192"/>
        <end position="212"/>
    </location>
</feature>
<dbReference type="PANTHER" id="PTHR21666">
    <property type="entry name" value="PEPTIDASE-RELATED"/>
    <property type="match status" value="1"/>
</dbReference>
<dbReference type="EC" id="3.4.24.-" evidence="4"/>
<feature type="transmembrane region" description="Helical" evidence="2">
    <location>
        <begin position="169"/>
        <end position="192"/>
    </location>
</feature>
<evidence type="ECO:0000256" key="2">
    <source>
        <dbReference type="SAM" id="Phobius"/>
    </source>
</evidence>
<dbReference type="InterPro" id="IPR011055">
    <property type="entry name" value="Dup_hybrid_motif"/>
</dbReference>
<proteinExistence type="predicted"/>
<protein>
    <submittedName>
        <fullName evidence="4">M23 family metallopeptidase</fullName>
        <ecNumber evidence="4">3.4.24.-</ecNumber>
    </submittedName>
</protein>
<dbReference type="InterPro" id="IPR016047">
    <property type="entry name" value="M23ase_b-sheet_dom"/>
</dbReference>
<keyword evidence="2" id="KW-1133">Transmembrane helix</keyword>
<evidence type="ECO:0000256" key="1">
    <source>
        <dbReference type="SAM" id="MobiDB-lite"/>
    </source>
</evidence>
<gene>
    <name evidence="4" type="ORF">ACEZDJ_24210</name>
</gene>
<evidence type="ECO:0000259" key="3">
    <source>
        <dbReference type="Pfam" id="PF01551"/>
    </source>
</evidence>
<dbReference type="Gene3D" id="2.70.70.10">
    <property type="entry name" value="Glucose Permease (Domain IIA)"/>
    <property type="match status" value="1"/>
</dbReference>
<sequence>MTADTGWYDHTQQQEYYYPQSPQPQYYYEQQPPQQYYWTPEPEPYPQQYAQQQYQPPYEQQQYAQPYEVGYEYPAYQATSTMTAVLDELTPQDLAYLQYQDSAVAEEPSPYQEEPEDLLEDPQPLDDLDDLDDNPELPERPLAALPEARPGGRAAARAAQKRTSRRRSAVLTIAVPSVAVLGIAGAAAATLAPGSSASGHSNATASDANSTLTAADQKAQALAAQEAKASAEQASRDHARQALALRTAAAKKKAAETPKVVLPITQHVGLSALFGQAGTHWMSLHTGIDFPVSTGTSVHAVTDGTVSTKWNAYYGNMLILTAPDGTQTWYCHLSAYKVRSGSVKAGDVIAYSGDTGNSTGPHLHFEVHPDGGAAIDPLPWLLAHGLDPR</sequence>
<keyword evidence="4" id="KW-0378">Hydrolase</keyword>
<dbReference type="InterPro" id="IPR050570">
    <property type="entry name" value="Cell_wall_metabolism_enzyme"/>
</dbReference>
<keyword evidence="2" id="KW-0472">Membrane</keyword>
<feature type="domain" description="M23ase beta-sheet core" evidence="3">
    <location>
        <begin position="284"/>
        <end position="377"/>
    </location>
</feature>
<reference evidence="4 5" key="1">
    <citation type="submission" date="2024-09" db="EMBL/GenBank/DDBJ databases">
        <authorList>
            <person name="Lee S.D."/>
        </authorList>
    </citation>
    <scope>NUCLEOTIDE SEQUENCE [LARGE SCALE GENOMIC DNA]</scope>
    <source>
        <strain evidence="4 5">N1-5</strain>
    </source>
</reference>
<name>A0ABV6USI3_9ACTN</name>
<feature type="region of interest" description="Disordered" evidence="1">
    <location>
        <begin position="20"/>
        <end position="61"/>
    </location>
</feature>
<dbReference type="Pfam" id="PF01551">
    <property type="entry name" value="Peptidase_M23"/>
    <property type="match status" value="1"/>
</dbReference>
<accession>A0ABV6USI3</accession>
<dbReference type="EMBL" id="JBHEZZ010000014">
    <property type="protein sequence ID" value="MFC1404404.1"/>
    <property type="molecule type" value="Genomic_DNA"/>
</dbReference>
<dbReference type="Proteomes" id="UP001592528">
    <property type="component" value="Unassembled WGS sequence"/>
</dbReference>
<evidence type="ECO:0000313" key="4">
    <source>
        <dbReference type="EMBL" id="MFC1404404.1"/>
    </source>
</evidence>
<dbReference type="GO" id="GO:0016787">
    <property type="term" value="F:hydrolase activity"/>
    <property type="evidence" value="ECO:0007669"/>
    <property type="project" value="UniProtKB-KW"/>
</dbReference>
<dbReference type="CDD" id="cd12797">
    <property type="entry name" value="M23_peptidase"/>
    <property type="match status" value="1"/>
</dbReference>
<feature type="region of interest" description="Disordered" evidence="1">
    <location>
        <begin position="104"/>
        <end position="163"/>
    </location>
</feature>
<feature type="compositionally biased region" description="Acidic residues" evidence="1">
    <location>
        <begin position="113"/>
        <end position="136"/>
    </location>
</feature>
<feature type="compositionally biased region" description="Low complexity" evidence="1">
    <location>
        <begin position="140"/>
        <end position="158"/>
    </location>
</feature>
<comment type="caution">
    <text evidence="4">The sequence shown here is derived from an EMBL/GenBank/DDBJ whole genome shotgun (WGS) entry which is preliminary data.</text>
</comment>